<dbReference type="Proteomes" id="UP000887574">
    <property type="component" value="Unplaced"/>
</dbReference>
<protein>
    <submittedName>
        <fullName evidence="2">Uncharacterized protein</fullName>
    </submittedName>
</protein>
<sequence>MAEFMQIRGMRRKQRNLRSPFEECTDEELIRRYRFNRRGLRVICELVEDGFPTTNRGETIPVEIQVCAALNYLASNTFQLHIRRYCELKTMARQSA</sequence>
<proteinExistence type="predicted"/>
<evidence type="ECO:0000313" key="2">
    <source>
        <dbReference type="WBParaSite" id="jg5327"/>
    </source>
</evidence>
<dbReference type="WBParaSite" id="jg5327">
    <property type="protein sequence ID" value="jg5327"/>
    <property type="gene ID" value="jg5327"/>
</dbReference>
<reference evidence="2" key="1">
    <citation type="submission" date="2022-11" db="UniProtKB">
        <authorList>
            <consortium name="WormBaseParasite"/>
        </authorList>
    </citation>
    <scope>IDENTIFICATION</scope>
</reference>
<accession>A0A915EES1</accession>
<name>A0A915EES1_9BILA</name>
<keyword evidence="1" id="KW-1185">Reference proteome</keyword>
<organism evidence="1 2">
    <name type="scientific">Ditylenchus dipsaci</name>
    <dbReference type="NCBI Taxonomy" id="166011"/>
    <lineage>
        <taxon>Eukaryota</taxon>
        <taxon>Metazoa</taxon>
        <taxon>Ecdysozoa</taxon>
        <taxon>Nematoda</taxon>
        <taxon>Chromadorea</taxon>
        <taxon>Rhabditida</taxon>
        <taxon>Tylenchina</taxon>
        <taxon>Tylenchomorpha</taxon>
        <taxon>Sphaerularioidea</taxon>
        <taxon>Anguinidae</taxon>
        <taxon>Anguininae</taxon>
        <taxon>Ditylenchus</taxon>
    </lineage>
</organism>
<evidence type="ECO:0000313" key="1">
    <source>
        <dbReference type="Proteomes" id="UP000887574"/>
    </source>
</evidence>
<dbReference type="AlphaFoldDB" id="A0A915EES1"/>